<comment type="pathway">
    <text evidence="1 11">Metabolic intermediate biosynthesis; chorismate biosynthesis; chorismate from D-erythrose 4-phosphate and phosphoenolpyruvate: step 5/7.</text>
</comment>
<comment type="function">
    <text evidence="11">Catalyzes the specific phosphorylation of the 3-hydroxyl group of shikimic acid using ATP as a cosubstrate.</text>
</comment>
<dbReference type="GO" id="GO:0004765">
    <property type="term" value="F:shikimate kinase activity"/>
    <property type="evidence" value="ECO:0007669"/>
    <property type="project" value="UniProtKB-EC"/>
</dbReference>
<dbReference type="InterPro" id="IPR000623">
    <property type="entry name" value="Shikimate_kinase/TSH1"/>
</dbReference>
<evidence type="ECO:0000256" key="8">
    <source>
        <dbReference type="ARBA" id="ARBA00022840"/>
    </source>
</evidence>
<dbReference type="PRINTS" id="PR01100">
    <property type="entry name" value="SHIKIMTKNASE"/>
</dbReference>
<evidence type="ECO:0000256" key="1">
    <source>
        <dbReference type="ARBA" id="ARBA00004842"/>
    </source>
</evidence>
<feature type="binding site" evidence="11">
    <location>
        <position position="83"/>
    </location>
    <ligand>
        <name>substrate</name>
    </ligand>
</feature>
<comment type="similarity">
    <text evidence="2 11">Belongs to the shikimate kinase family.</text>
</comment>
<keyword evidence="7 11" id="KW-0418">Kinase</keyword>
<accession>A0ABU9VJP1</accession>
<feature type="binding site" evidence="11">
    <location>
        <begin position="15"/>
        <end position="20"/>
    </location>
    <ligand>
        <name>ATP</name>
        <dbReference type="ChEBI" id="CHEBI:30616"/>
    </ligand>
</feature>
<feature type="binding site" evidence="11">
    <location>
        <position position="37"/>
    </location>
    <ligand>
        <name>substrate</name>
    </ligand>
</feature>
<dbReference type="HAMAP" id="MF_00109">
    <property type="entry name" value="Shikimate_kinase"/>
    <property type="match status" value="1"/>
</dbReference>
<organism evidence="12 13">
    <name type="scientific">Alkalicoccobacillus gibsonii</name>
    <dbReference type="NCBI Taxonomy" id="79881"/>
    <lineage>
        <taxon>Bacteria</taxon>
        <taxon>Bacillati</taxon>
        <taxon>Bacillota</taxon>
        <taxon>Bacilli</taxon>
        <taxon>Bacillales</taxon>
        <taxon>Bacillaceae</taxon>
        <taxon>Alkalicoccobacillus</taxon>
    </lineage>
</organism>
<evidence type="ECO:0000313" key="13">
    <source>
        <dbReference type="Proteomes" id="UP001418796"/>
    </source>
</evidence>
<evidence type="ECO:0000256" key="2">
    <source>
        <dbReference type="ARBA" id="ARBA00006997"/>
    </source>
</evidence>
<evidence type="ECO:0000256" key="11">
    <source>
        <dbReference type="HAMAP-Rule" id="MF_00109"/>
    </source>
</evidence>
<dbReference type="PANTHER" id="PTHR21087:SF16">
    <property type="entry name" value="SHIKIMATE KINASE 1, CHLOROPLASTIC"/>
    <property type="match status" value="1"/>
</dbReference>
<dbReference type="RefSeq" id="WP_343130861.1">
    <property type="nucleotide sequence ID" value="NZ_JBCITK010000001.1"/>
</dbReference>
<keyword evidence="11" id="KW-0963">Cytoplasm</keyword>
<comment type="caution">
    <text evidence="11">Lacks conserved residue(s) required for the propagation of feature annotation.</text>
</comment>
<keyword evidence="11" id="KW-0479">Metal-binding</keyword>
<keyword evidence="11" id="KW-0460">Magnesium</keyword>
<proteinExistence type="inferred from homology"/>
<dbReference type="InterPro" id="IPR031322">
    <property type="entry name" value="Shikimate/glucono_kinase"/>
</dbReference>
<keyword evidence="8 11" id="KW-0067">ATP-binding</keyword>
<reference evidence="12 13" key="1">
    <citation type="submission" date="2024-03" db="EMBL/GenBank/DDBJ databases">
        <title>Bacilli Hybrid Assemblies.</title>
        <authorList>
            <person name="Kovac J."/>
        </authorList>
    </citation>
    <scope>NUCLEOTIDE SEQUENCE [LARGE SCALE GENOMIC DNA]</scope>
    <source>
        <strain evidence="12 13">FSL R7-0666</strain>
    </source>
</reference>
<feature type="binding site" evidence="11">
    <location>
        <position position="61"/>
    </location>
    <ligand>
        <name>substrate</name>
    </ligand>
</feature>
<evidence type="ECO:0000256" key="10">
    <source>
        <dbReference type="ARBA" id="ARBA00048567"/>
    </source>
</evidence>
<dbReference type="Pfam" id="PF01202">
    <property type="entry name" value="SKI"/>
    <property type="match status" value="1"/>
</dbReference>
<protein>
    <recommendedName>
        <fullName evidence="3 11">Shikimate kinase</fullName>
        <shortName evidence="11">SK</shortName>
        <ecNumber evidence="3 11">2.7.1.71</ecNumber>
    </recommendedName>
</protein>
<dbReference type="CDD" id="cd00464">
    <property type="entry name" value="SK"/>
    <property type="match status" value="1"/>
</dbReference>
<keyword evidence="13" id="KW-1185">Reference proteome</keyword>
<dbReference type="EMBL" id="JBCITK010000001">
    <property type="protein sequence ID" value="MEN0644097.1"/>
    <property type="molecule type" value="Genomic_DNA"/>
</dbReference>
<feature type="binding site" evidence="11">
    <location>
        <position position="122"/>
    </location>
    <ligand>
        <name>ATP</name>
        <dbReference type="ChEBI" id="CHEBI:30616"/>
    </ligand>
</feature>
<keyword evidence="4 11" id="KW-0028">Amino-acid biosynthesis</keyword>
<dbReference type="EC" id="2.7.1.71" evidence="3 11"/>
<name>A0ABU9VJP1_9BACI</name>
<comment type="caution">
    <text evidence="12">The sequence shown here is derived from an EMBL/GenBank/DDBJ whole genome shotgun (WGS) entry which is preliminary data.</text>
</comment>
<keyword evidence="5 11" id="KW-0808">Transferase</keyword>
<evidence type="ECO:0000256" key="5">
    <source>
        <dbReference type="ARBA" id="ARBA00022679"/>
    </source>
</evidence>
<dbReference type="InterPro" id="IPR023000">
    <property type="entry name" value="Shikimate_kinase_CS"/>
</dbReference>
<comment type="cofactor">
    <cofactor evidence="11">
        <name>Mg(2+)</name>
        <dbReference type="ChEBI" id="CHEBI:18420"/>
    </cofactor>
    <text evidence="11">Binds 1 Mg(2+) ion per subunit.</text>
</comment>
<gene>
    <name evidence="11" type="primary">aroK</name>
    <name evidence="12" type="ORF">MKY91_13130</name>
</gene>
<evidence type="ECO:0000256" key="9">
    <source>
        <dbReference type="ARBA" id="ARBA00023141"/>
    </source>
</evidence>
<evidence type="ECO:0000256" key="4">
    <source>
        <dbReference type="ARBA" id="ARBA00022605"/>
    </source>
</evidence>
<dbReference type="PROSITE" id="PS01128">
    <property type="entry name" value="SHIKIMATE_KINASE"/>
    <property type="match status" value="1"/>
</dbReference>
<sequence>MSKVERNIVLIGFMGAGKTTVGKELSRILGLRFVDLDQAIEEEANQTIQTIFKTEGESGFRKRERSLFHKLSKQSDIIFSLGGGAFLQEEIQAACLTDSLVIFLDIDFSIWSERIPLLQKDRPLLQQKSLEEMKELYTSRKQSYSKAHLIIQTGRLTPPQTAEKIAKTIHHAKA</sequence>
<feature type="binding site" evidence="11">
    <location>
        <position position="19"/>
    </location>
    <ligand>
        <name>Mg(2+)</name>
        <dbReference type="ChEBI" id="CHEBI:18420"/>
    </ligand>
</feature>
<evidence type="ECO:0000256" key="6">
    <source>
        <dbReference type="ARBA" id="ARBA00022741"/>
    </source>
</evidence>
<feature type="binding site" evidence="11">
    <location>
        <position position="140"/>
    </location>
    <ligand>
        <name>substrate</name>
    </ligand>
</feature>
<comment type="subunit">
    <text evidence="11">Monomer.</text>
</comment>
<comment type="catalytic activity">
    <reaction evidence="10 11">
        <text>shikimate + ATP = 3-phosphoshikimate + ADP + H(+)</text>
        <dbReference type="Rhea" id="RHEA:13121"/>
        <dbReference type="ChEBI" id="CHEBI:15378"/>
        <dbReference type="ChEBI" id="CHEBI:30616"/>
        <dbReference type="ChEBI" id="CHEBI:36208"/>
        <dbReference type="ChEBI" id="CHEBI:145989"/>
        <dbReference type="ChEBI" id="CHEBI:456216"/>
        <dbReference type="EC" id="2.7.1.71"/>
    </reaction>
</comment>
<dbReference type="InterPro" id="IPR027417">
    <property type="entry name" value="P-loop_NTPase"/>
</dbReference>
<dbReference type="Gene3D" id="3.40.50.300">
    <property type="entry name" value="P-loop containing nucleotide triphosphate hydrolases"/>
    <property type="match status" value="1"/>
</dbReference>
<dbReference type="SUPFAM" id="SSF52540">
    <property type="entry name" value="P-loop containing nucleoside triphosphate hydrolases"/>
    <property type="match status" value="1"/>
</dbReference>
<dbReference type="PANTHER" id="PTHR21087">
    <property type="entry name" value="SHIKIMATE KINASE"/>
    <property type="match status" value="1"/>
</dbReference>
<evidence type="ECO:0000313" key="12">
    <source>
        <dbReference type="EMBL" id="MEN0644097.1"/>
    </source>
</evidence>
<keyword evidence="9 11" id="KW-0057">Aromatic amino acid biosynthesis</keyword>
<keyword evidence="6 11" id="KW-0547">Nucleotide-binding</keyword>
<comment type="subcellular location">
    <subcellularLocation>
        <location evidence="11">Cytoplasm</location>
    </subcellularLocation>
</comment>
<dbReference type="Proteomes" id="UP001418796">
    <property type="component" value="Unassembled WGS sequence"/>
</dbReference>
<evidence type="ECO:0000256" key="7">
    <source>
        <dbReference type="ARBA" id="ARBA00022777"/>
    </source>
</evidence>
<evidence type="ECO:0000256" key="3">
    <source>
        <dbReference type="ARBA" id="ARBA00012154"/>
    </source>
</evidence>